<protein>
    <recommendedName>
        <fullName evidence="5">Lipoprotein</fullName>
    </recommendedName>
</protein>
<feature type="region of interest" description="Disordered" evidence="1">
    <location>
        <begin position="39"/>
        <end position="60"/>
    </location>
</feature>
<evidence type="ECO:0000313" key="3">
    <source>
        <dbReference type="EMBL" id="MCO6419131.1"/>
    </source>
</evidence>
<feature type="chain" id="PRO_5046034655" description="Lipoprotein" evidence="2">
    <location>
        <begin position="36"/>
        <end position="272"/>
    </location>
</feature>
<evidence type="ECO:0000256" key="2">
    <source>
        <dbReference type="SAM" id="SignalP"/>
    </source>
</evidence>
<keyword evidence="4" id="KW-1185">Reference proteome</keyword>
<dbReference type="PROSITE" id="PS51318">
    <property type="entry name" value="TAT"/>
    <property type="match status" value="1"/>
</dbReference>
<comment type="caution">
    <text evidence="3">The sequence shown here is derived from an EMBL/GenBank/DDBJ whole genome shotgun (WGS) entry which is preliminary data.</text>
</comment>
<evidence type="ECO:0000313" key="4">
    <source>
        <dbReference type="Proteomes" id="UP001523392"/>
    </source>
</evidence>
<evidence type="ECO:0008006" key="5">
    <source>
        <dbReference type="Google" id="ProtNLM"/>
    </source>
</evidence>
<organism evidence="3 4">
    <name type="scientific">Siccirubricoccus soli</name>
    <dbReference type="NCBI Taxonomy" id="2899147"/>
    <lineage>
        <taxon>Bacteria</taxon>
        <taxon>Pseudomonadati</taxon>
        <taxon>Pseudomonadota</taxon>
        <taxon>Alphaproteobacteria</taxon>
        <taxon>Acetobacterales</taxon>
        <taxon>Roseomonadaceae</taxon>
        <taxon>Siccirubricoccus</taxon>
    </lineage>
</organism>
<accession>A0ABT1DB28</accession>
<dbReference type="EMBL" id="JAFIRR010000173">
    <property type="protein sequence ID" value="MCO6419131.1"/>
    <property type="molecule type" value="Genomic_DNA"/>
</dbReference>
<reference evidence="3 4" key="1">
    <citation type="submission" date="2021-12" db="EMBL/GenBank/DDBJ databases">
        <title>Siccirubricoccus leaddurans sp. nov., a high concentration Zn2+ tolerance bacterium.</title>
        <authorList>
            <person name="Cao Y."/>
        </authorList>
    </citation>
    <scope>NUCLEOTIDE SEQUENCE [LARGE SCALE GENOMIC DNA]</scope>
    <source>
        <strain evidence="3 4">KC 17139</strain>
    </source>
</reference>
<dbReference type="InterPro" id="IPR006311">
    <property type="entry name" value="TAT_signal"/>
</dbReference>
<feature type="signal peptide" evidence="2">
    <location>
        <begin position="1"/>
        <end position="35"/>
    </location>
</feature>
<keyword evidence="2" id="KW-0732">Signal</keyword>
<sequence length="272" mass="28227">MPDDDSTLPVKVTRRTKLWLGLGGFALLGPAGALAQPAPAAAPLTQGGEGGEGGEGGVDADRAATDPVAFILALDVVAAHYLAGRRAYEAGRHTAAAEMFAHPIAEIYAELEGVFQDRGVPPFQEKMQEASTLALDRAPRGRVSAAVDQVLAALKEAEAKAPGAGPSLPVRARVVGEMLDRAALQHSYALRSRELEPYLDGLGLYLAAEARAKAVAPALEAAGHRTQAQAMRETVRALAPAYPGMNRPAKPIAAGPLSAQAARLKLALSDLP</sequence>
<feature type="compositionally biased region" description="Gly residues" evidence="1">
    <location>
        <begin position="47"/>
        <end position="57"/>
    </location>
</feature>
<proteinExistence type="predicted"/>
<gene>
    <name evidence="3" type="ORF">JYK14_23645</name>
</gene>
<dbReference type="Proteomes" id="UP001523392">
    <property type="component" value="Unassembled WGS sequence"/>
</dbReference>
<dbReference type="RefSeq" id="WP_252955754.1">
    <property type="nucleotide sequence ID" value="NZ_JAFIRR010000173.1"/>
</dbReference>
<name>A0ABT1DB28_9PROT</name>
<evidence type="ECO:0000256" key="1">
    <source>
        <dbReference type="SAM" id="MobiDB-lite"/>
    </source>
</evidence>